<dbReference type="EMBL" id="MU253826">
    <property type="protein sequence ID" value="KAG9245902.1"/>
    <property type="molecule type" value="Genomic_DNA"/>
</dbReference>
<sequence length="235" mass="26278">MGRRYRSSYCDGDPPTGLGNLLNKPQSVAANYDKGHHRSTPSSYNIDTGYTNCNFRTSKGGGYGNERPSLSTDDSLSRPLENIKDNFQSRHVKMIEVGTFESEELVELEGNDDDNSHIEKGLIETFMTGFNARESSSSKEKSEGDNGTKLLTEGIDNLFMSADKMSFENYFAIPENLTTFIATTLANKTTMHAFIHQDLTSSSIRRAKEQSNDDVFLGDSTSRYSPQRVALRHMR</sequence>
<dbReference type="AlphaFoldDB" id="A0A9P7Z5U4"/>
<evidence type="ECO:0000313" key="3">
    <source>
        <dbReference type="Proteomes" id="UP000887226"/>
    </source>
</evidence>
<gene>
    <name evidence="2" type="ORF">BJ878DRAFT_478823</name>
</gene>
<organism evidence="2 3">
    <name type="scientific">Calycina marina</name>
    <dbReference type="NCBI Taxonomy" id="1763456"/>
    <lineage>
        <taxon>Eukaryota</taxon>
        <taxon>Fungi</taxon>
        <taxon>Dikarya</taxon>
        <taxon>Ascomycota</taxon>
        <taxon>Pezizomycotina</taxon>
        <taxon>Leotiomycetes</taxon>
        <taxon>Helotiales</taxon>
        <taxon>Pezizellaceae</taxon>
        <taxon>Calycina</taxon>
    </lineage>
</organism>
<comment type="caution">
    <text evidence="2">The sequence shown here is derived from an EMBL/GenBank/DDBJ whole genome shotgun (WGS) entry which is preliminary data.</text>
</comment>
<feature type="region of interest" description="Disordered" evidence="1">
    <location>
        <begin position="59"/>
        <end position="79"/>
    </location>
</feature>
<name>A0A9P7Z5U4_9HELO</name>
<feature type="region of interest" description="Disordered" evidence="1">
    <location>
        <begin position="1"/>
        <end position="21"/>
    </location>
</feature>
<accession>A0A9P7Z5U4</accession>
<evidence type="ECO:0000256" key="1">
    <source>
        <dbReference type="SAM" id="MobiDB-lite"/>
    </source>
</evidence>
<reference evidence="2" key="1">
    <citation type="journal article" date="2021" name="IMA Fungus">
        <title>Genomic characterization of three marine fungi, including Emericellopsis atlantica sp. nov. with signatures of a generalist lifestyle and marine biomass degradation.</title>
        <authorList>
            <person name="Hagestad O.C."/>
            <person name="Hou L."/>
            <person name="Andersen J.H."/>
            <person name="Hansen E.H."/>
            <person name="Altermark B."/>
            <person name="Li C."/>
            <person name="Kuhnert E."/>
            <person name="Cox R.J."/>
            <person name="Crous P.W."/>
            <person name="Spatafora J.W."/>
            <person name="Lail K."/>
            <person name="Amirebrahimi M."/>
            <person name="Lipzen A."/>
            <person name="Pangilinan J."/>
            <person name="Andreopoulos W."/>
            <person name="Hayes R.D."/>
            <person name="Ng V."/>
            <person name="Grigoriev I.V."/>
            <person name="Jackson S.A."/>
            <person name="Sutton T.D.S."/>
            <person name="Dobson A.D.W."/>
            <person name="Rama T."/>
        </authorList>
    </citation>
    <scope>NUCLEOTIDE SEQUENCE</scope>
    <source>
        <strain evidence="2">TRa3180A</strain>
    </source>
</reference>
<keyword evidence="3" id="KW-1185">Reference proteome</keyword>
<proteinExistence type="predicted"/>
<dbReference type="Proteomes" id="UP000887226">
    <property type="component" value="Unassembled WGS sequence"/>
</dbReference>
<evidence type="ECO:0000313" key="2">
    <source>
        <dbReference type="EMBL" id="KAG9245902.1"/>
    </source>
</evidence>
<protein>
    <submittedName>
        <fullName evidence="2">Uncharacterized protein</fullName>
    </submittedName>
</protein>